<dbReference type="Gene3D" id="2.60.120.10">
    <property type="entry name" value="Jelly Rolls"/>
    <property type="match status" value="1"/>
</dbReference>
<dbReference type="GO" id="GO:0003700">
    <property type="term" value="F:DNA-binding transcription factor activity"/>
    <property type="evidence" value="ECO:0007669"/>
    <property type="project" value="InterPro"/>
</dbReference>
<dbReference type="SUPFAM" id="SSF46689">
    <property type="entry name" value="Homeodomain-like"/>
    <property type="match status" value="1"/>
</dbReference>
<dbReference type="PANTHER" id="PTHR46796:SF7">
    <property type="entry name" value="ARAC FAMILY TRANSCRIPTIONAL REGULATOR"/>
    <property type="match status" value="1"/>
</dbReference>
<dbReference type="EMBL" id="FZOF01000005">
    <property type="protein sequence ID" value="SNS39267.1"/>
    <property type="molecule type" value="Genomic_DNA"/>
</dbReference>
<dbReference type="RefSeq" id="WP_179279763.1">
    <property type="nucleotide sequence ID" value="NZ_FZOF01000005.1"/>
</dbReference>
<dbReference type="Proteomes" id="UP000198280">
    <property type="component" value="Unassembled WGS sequence"/>
</dbReference>
<name>A0A239E3T7_9ACTN</name>
<evidence type="ECO:0000256" key="1">
    <source>
        <dbReference type="ARBA" id="ARBA00023015"/>
    </source>
</evidence>
<feature type="domain" description="HTH araC/xylS-type" evidence="4">
    <location>
        <begin position="201"/>
        <end position="299"/>
    </location>
</feature>
<dbReference type="PANTHER" id="PTHR46796">
    <property type="entry name" value="HTH-TYPE TRANSCRIPTIONAL ACTIVATOR RHAS-RELATED"/>
    <property type="match status" value="1"/>
</dbReference>
<sequence>MDTLSRVVRLARLRGSVDIRCLIAGSHTLDNPAGGTGSSPFHLLLEGECTLELPGRSIDLRAGDMVLLPRGTAHRVHTHGPGPAASVEHRDVGPYALVSGTAPDGDVVPVDLFCGHYTWEPGAGQVLMGMLPEVLHVPLGAGAGSPLALLSAFMRDEARTAGPGTEAVLDSLCDVLLTLALRGVSGVSRVAWLSSTRGVVRTVTDAVLRDPAHDWGIEKFAALNSMSRATFIRHFGRETGMNAGEFLMRLRMLLAAELLTQTEQPVASVAAAVGYASESAFGRAFRLAAGDTPARLRRAARQGVPGEEVSILRLRAANRGDTPRP</sequence>
<proteinExistence type="predicted"/>
<evidence type="ECO:0000256" key="2">
    <source>
        <dbReference type="ARBA" id="ARBA00023125"/>
    </source>
</evidence>
<evidence type="ECO:0000313" key="5">
    <source>
        <dbReference type="EMBL" id="SNS39267.1"/>
    </source>
</evidence>
<evidence type="ECO:0000259" key="4">
    <source>
        <dbReference type="PROSITE" id="PS01124"/>
    </source>
</evidence>
<accession>A0A239E3T7</accession>
<dbReference type="SMART" id="SM00342">
    <property type="entry name" value="HTH_ARAC"/>
    <property type="match status" value="1"/>
</dbReference>
<evidence type="ECO:0000313" key="6">
    <source>
        <dbReference type="Proteomes" id="UP000198280"/>
    </source>
</evidence>
<dbReference type="InterPro" id="IPR011051">
    <property type="entry name" value="RmlC_Cupin_sf"/>
</dbReference>
<dbReference type="InterPro" id="IPR032783">
    <property type="entry name" value="AraC_lig"/>
</dbReference>
<dbReference type="PROSITE" id="PS01124">
    <property type="entry name" value="HTH_ARAC_FAMILY_2"/>
    <property type="match status" value="1"/>
</dbReference>
<dbReference type="Pfam" id="PF12852">
    <property type="entry name" value="Cupin_6"/>
    <property type="match status" value="1"/>
</dbReference>
<dbReference type="Pfam" id="PF12833">
    <property type="entry name" value="HTH_18"/>
    <property type="match status" value="1"/>
</dbReference>
<dbReference type="GO" id="GO:0043565">
    <property type="term" value="F:sequence-specific DNA binding"/>
    <property type="evidence" value="ECO:0007669"/>
    <property type="project" value="InterPro"/>
</dbReference>
<reference evidence="5 6" key="1">
    <citation type="submission" date="2017-06" db="EMBL/GenBank/DDBJ databases">
        <authorList>
            <person name="Kim H.J."/>
            <person name="Triplett B.A."/>
        </authorList>
    </citation>
    <scope>NUCLEOTIDE SEQUENCE [LARGE SCALE GENOMIC DNA]</scope>
    <source>
        <strain evidence="5 6">CGMCC 4.1858</strain>
    </source>
</reference>
<keyword evidence="2" id="KW-0238">DNA-binding</keyword>
<dbReference type="SUPFAM" id="SSF51182">
    <property type="entry name" value="RmlC-like cupins"/>
    <property type="match status" value="1"/>
</dbReference>
<evidence type="ECO:0000256" key="3">
    <source>
        <dbReference type="ARBA" id="ARBA00023163"/>
    </source>
</evidence>
<dbReference type="PROSITE" id="PS00041">
    <property type="entry name" value="HTH_ARAC_FAMILY_1"/>
    <property type="match status" value="1"/>
</dbReference>
<keyword evidence="3" id="KW-0804">Transcription</keyword>
<dbReference type="InterPro" id="IPR009057">
    <property type="entry name" value="Homeodomain-like_sf"/>
</dbReference>
<organism evidence="5 6">
    <name type="scientific">Actinacidiphila glaucinigra</name>
    <dbReference type="NCBI Taxonomy" id="235986"/>
    <lineage>
        <taxon>Bacteria</taxon>
        <taxon>Bacillati</taxon>
        <taxon>Actinomycetota</taxon>
        <taxon>Actinomycetes</taxon>
        <taxon>Kitasatosporales</taxon>
        <taxon>Streptomycetaceae</taxon>
        <taxon>Actinacidiphila</taxon>
    </lineage>
</organism>
<dbReference type="InterPro" id="IPR018060">
    <property type="entry name" value="HTH_AraC"/>
</dbReference>
<dbReference type="InterPro" id="IPR018062">
    <property type="entry name" value="HTH_AraC-typ_CS"/>
</dbReference>
<dbReference type="Gene3D" id="1.10.10.60">
    <property type="entry name" value="Homeodomain-like"/>
    <property type="match status" value="1"/>
</dbReference>
<protein>
    <submittedName>
        <fullName evidence="5">Transcriptional regulator, AraC family</fullName>
    </submittedName>
</protein>
<gene>
    <name evidence="5" type="ORF">SAMN05216252_105304</name>
</gene>
<dbReference type="InterPro" id="IPR050204">
    <property type="entry name" value="AraC_XylS_family_regulators"/>
</dbReference>
<keyword evidence="1" id="KW-0805">Transcription regulation</keyword>
<dbReference type="InterPro" id="IPR014710">
    <property type="entry name" value="RmlC-like_jellyroll"/>
</dbReference>
<dbReference type="AlphaFoldDB" id="A0A239E3T7"/>
<keyword evidence="6" id="KW-1185">Reference proteome</keyword>